<name>A0ABR4FUJ6_9EURO</name>
<sequence>MLQNYFRTLYTLTPIIDKVSLQSHFSNPQISSTSEHERYTFCLVLSVCAYYTTAFPRRFDEYQAHDPTFEPRSCREFLHGCERHILSQRPIEYFEISTHEKCITAYFLALSFGLIGLPGRAFWYIAEAKYHIRRLGYDSQTMYAELDDVDAELAKRTYWLYVVTEIHEHLGLDEQNTEWEPLPSDRLFRRRDFAFLYTMQAKTGSGFINPATDPSDLVSTGLSYLVKIYLTFVTPHLFQAQSISRITDATDVDRLRTHDTGTSPSTIYDTMQSHLEHALDGAPPYLRWTWNSTLPSERHSAAAAIGASFNHAGALRANLHVSRIWAKSAIFERSVIARRETHPSSEYDPETWETRIRIGGELLAFIELADTPSFEVNAPSITSKIRRIAASLLLSDETINVPADLARRVRDVLHRILVFLADLNRFSLQDTQFSEGIEKLARHP</sequence>
<protein>
    <recommendedName>
        <fullName evidence="5">Transcription factor domain-containing protein</fullName>
    </recommendedName>
</protein>
<keyword evidence="2" id="KW-0472">Membrane</keyword>
<dbReference type="InterPro" id="IPR050797">
    <property type="entry name" value="Carb_Metab_Trans_Reg"/>
</dbReference>
<reference evidence="3 4" key="1">
    <citation type="submission" date="2024-07" db="EMBL/GenBank/DDBJ databases">
        <title>Section-level genome sequencing and comparative genomics of Aspergillus sections Usti and Cavernicolus.</title>
        <authorList>
            <consortium name="Lawrence Berkeley National Laboratory"/>
            <person name="Nybo J.L."/>
            <person name="Vesth T.C."/>
            <person name="Theobald S."/>
            <person name="Frisvad J.C."/>
            <person name="Larsen T.O."/>
            <person name="Kjaerboelling I."/>
            <person name="Rothschild-Mancinelli K."/>
            <person name="Lyhne E.K."/>
            <person name="Kogle M.E."/>
            <person name="Barry K."/>
            <person name="Clum A."/>
            <person name="Na H."/>
            <person name="Ledsgaard L."/>
            <person name="Lin J."/>
            <person name="Lipzen A."/>
            <person name="Kuo A."/>
            <person name="Riley R."/>
            <person name="Mondo S."/>
            <person name="Labutti K."/>
            <person name="Haridas S."/>
            <person name="Pangalinan J."/>
            <person name="Salamov A.A."/>
            <person name="Simmons B.A."/>
            <person name="Magnuson J.K."/>
            <person name="Chen J."/>
            <person name="Drula E."/>
            <person name="Henrissat B."/>
            <person name="Wiebenga A."/>
            <person name="Lubbers R.J."/>
            <person name="Gomes A.C."/>
            <person name="Makela M.R."/>
            <person name="Stajich J."/>
            <person name="Grigoriev I.V."/>
            <person name="Mortensen U.H."/>
            <person name="De Vries R.P."/>
            <person name="Baker S.E."/>
            <person name="Andersen M.R."/>
        </authorList>
    </citation>
    <scope>NUCLEOTIDE SEQUENCE [LARGE SCALE GENOMIC DNA]</scope>
    <source>
        <strain evidence="3 4">CBS 209.92</strain>
    </source>
</reference>
<comment type="caution">
    <text evidence="3">The sequence shown here is derived from an EMBL/GenBank/DDBJ whole genome shotgun (WGS) entry which is preliminary data.</text>
</comment>
<keyword evidence="2" id="KW-1133">Transmembrane helix</keyword>
<gene>
    <name evidence="3" type="ORF">BJX66DRAFT_19385</name>
</gene>
<keyword evidence="4" id="KW-1185">Reference proteome</keyword>
<dbReference type="PANTHER" id="PTHR31668">
    <property type="entry name" value="GLUCOSE TRANSPORT TRANSCRIPTION REGULATOR RGT1-RELATED-RELATED"/>
    <property type="match status" value="1"/>
</dbReference>
<evidence type="ECO:0000256" key="1">
    <source>
        <dbReference type="ARBA" id="ARBA00023242"/>
    </source>
</evidence>
<dbReference type="Proteomes" id="UP001610563">
    <property type="component" value="Unassembled WGS sequence"/>
</dbReference>
<evidence type="ECO:0000256" key="2">
    <source>
        <dbReference type="SAM" id="Phobius"/>
    </source>
</evidence>
<dbReference type="PANTHER" id="PTHR31668:SF30">
    <property type="entry name" value="ZN(II)2CYS6 TRANSCRIPTION FACTOR (EUROFUNG)"/>
    <property type="match status" value="1"/>
</dbReference>
<feature type="transmembrane region" description="Helical" evidence="2">
    <location>
        <begin position="105"/>
        <end position="126"/>
    </location>
</feature>
<evidence type="ECO:0008006" key="5">
    <source>
        <dbReference type="Google" id="ProtNLM"/>
    </source>
</evidence>
<evidence type="ECO:0000313" key="3">
    <source>
        <dbReference type="EMBL" id="KAL2786945.1"/>
    </source>
</evidence>
<keyword evidence="1" id="KW-0539">Nucleus</keyword>
<keyword evidence="2" id="KW-0812">Transmembrane</keyword>
<dbReference type="EMBL" id="JBFTWV010000106">
    <property type="protein sequence ID" value="KAL2786945.1"/>
    <property type="molecule type" value="Genomic_DNA"/>
</dbReference>
<proteinExistence type="predicted"/>
<organism evidence="3 4">
    <name type="scientific">Aspergillus keveii</name>
    <dbReference type="NCBI Taxonomy" id="714993"/>
    <lineage>
        <taxon>Eukaryota</taxon>
        <taxon>Fungi</taxon>
        <taxon>Dikarya</taxon>
        <taxon>Ascomycota</taxon>
        <taxon>Pezizomycotina</taxon>
        <taxon>Eurotiomycetes</taxon>
        <taxon>Eurotiomycetidae</taxon>
        <taxon>Eurotiales</taxon>
        <taxon>Aspergillaceae</taxon>
        <taxon>Aspergillus</taxon>
        <taxon>Aspergillus subgen. Nidulantes</taxon>
    </lineage>
</organism>
<evidence type="ECO:0000313" key="4">
    <source>
        <dbReference type="Proteomes" id="UP001610563"/>
    </source>
</evidence>
<accession>A0ABR4FUJ6</accession>
<dbReference type="CDD" id="cd12148">
    <property type="entry name" value="fungal_TF_MHR"/>
    <property type="match status" value="1"/>
</dbReference>